<name>A0A1F7Z5W4_9BACT</name>
<evidence type="ECO:0008006" key="5">
    <source>
        <dbReference type="Google" id="ProtNLM"/>
    </source>
</evidence>
<feature type="transmembrane region" description="Helical" evidence="2">
    <location>
        <begin position="50"/>
        <end position="68"/>
    </location>
</feature>
<organism evidence="3 4">
    <name type="scientific">Candidatus Woesebacteria bacterium RIFCSPHIGHO2_02_FULL_39_13</name>
    <dbReference type="NCBI Taxonomy" id="1802505"/>
    <lineage>
        <taxon>Bacteria</taxon>
        <taxon>Candidatus Woeseibacteriota</taxon>
    </lineage>
</organism>
<accession>A0A1F7Z5W4</accession>
<sequence>MAAQTQKTASTKNPQEDYAATPPPQPIQPEKELFAWHAPARPFKRRGKEFWMTIIAIASLFSFILFLAEGAMPVILIVSVIFLFYVLSNVEPEEIQYKITTRGIRVVGRLTDMMLISRFWFSKRFDKDLLILEILQIPGRLELVINGKDLEKIRKVLSIYLPEEEIPPTNFDKLSGWLSEKLPGN</sequence>
<keyword evidence="2" id="KW-0812">Transmembrane</keyword>
<keyword evidence="2" id="KW-1133">Transmembrane helix</keyword>
<dbReference type="EMBL" id="MGGR01000005">
    <property type="protein sequence ID" value="OGM34519.1"/>
    <property type="molecule type" value="Genomic_DNA"/>
</dbReference>
<gene>
    <name evidence="3" type="ORF">A3D01_03180</name>
</gene>
<dbReference type="Proteomes" id="UP000177169">
    <property type="component" value="Unassembled WGS sequence"/>
</dbReference>
<feature type="region of interest" description="Disordered" evidence="1">
    <location>
        <begin position="1"/>
        <end position="23"/>
    </location>
</feature>
<dbReference type="AlphaFoldDB" id="A0A1F7Z5W4"/>
<evidence type="ECO:0000313" key="3">
    <source>
        <dbReference type="EMBL" id="OGM34519.1"/>
    </source>
</evidence>
<evidence type="ECO:0000256" key="1">
    <source>
        <dbReference type="SAM" id="MobiDB-lite"/>
    </source>
</evidence>
<feature type="compositionally biased region" description="Polar residues" evidence="1">
    <location>
        <begin position="1"/>
        <end position="13"/>
    </location>
</feature>
<feature type="transmembrane region" description="Helical" evidence="2">
    <location>
        <begin position="74"/>
        <end position="90"/>
    </location>
</feature>
<evidence type="ECO:0000313" key="4">
    <source>
        <dbReference type="Proteomes" id="UP000177169"/>
    </source>
</evidence>
<proteinExistence type="predicted"/>
<evidence type="ECO:0000256" key="2">
    <source>
        <dbReference type="SAM" id="Phobius"/>
    </source>
</evidence>
<reference evidence="3 4" key="1">
    <citation type="journal article" date="2016" name="Nat. Commun.">
        <title>Thousands of microbial genomes shed light on interconnected biogeochemical processes in an aquifer system.</title>
        <authorList>
            <person name="Anantharaman K."/>
            <person name="Brown C.T."/>
            <person name="Hug L.A."/>
            <person name="Sharon I."/>
            <person name="Castelle C.J."/>
            <person name="Probst A.J."/>
            <person name="Thomas B.C."/>
            <person name="Singh A."/>
            <person name="Wilkins M.J."/>
            <person name="Karaoz U."/>
            <person name="Brodie E.L."/>
            <person name="Williams K.H."/>
            <person name="Hubbard S.S."/>
            <person name="Banfield J.F."/>
        </authorList>
    </citation>
    <scope>NUCLEOTIDE SEQUENCE [LARGE SCALE GENOMIC DNA]</scope>
</reference>
<comment type="caution">
    <text evidence="3">The sequence shown here is derived from an EMBL/GenBank/DDBJ whole genome shotgun (WGS) entry which is preliminary data.</text>
</comment>
<protein>
    <recommendedName>
        <fullName evidence="5">DUF5673 domain-containing protein</fullName>
    </recommendedName>
</protein>
<keyword evidence="2" id="KW-0472">Membrane</keyword>
<dbReference type="STRING" id="1802505.A3D01_03180"/>